<dbReference type="Gene3D" id="2.10.60.10">
    <property type="entry name" value="CD59"/>
    <property type="match status" value="1"/>
</dbReference>
<dbReference type="SMART" id="SM00134">
    <property type="entry name" value="LU"/>
    <property type="match status" value="1"/>
</dbReference>
<name>A0A2G9RKS8_AQUCT</name>
<dbReference type="AlphaFoldDB" id="A0A2G9RKS8"/>
<evidence type="ECO:0000256" key="1">
    <source>
        <dbReference type="SAM" id="SignalP"/>
    </source>
</evidence>
<evidence type="ECO:0000259" key="2">
    <source>
        <dbReference type="SMART" id="SM00134"/>
    </source>
</evidence>
<dbReference type="InterPro" id="IPR016054">
    <property type="entry name" value="LY6_UPA_recep-like"/>
</dbReference>
<keyword evidence="1" id="KW-0732">Signal</keyword>
<dbReference type="EMBL" id="KV940159">
    <property type="protein sequence ID" value="PIO28365.1"/>
    <property type="molecule type" value="Genomic_DNA"/>
</dbReference>
<dbReference type="InterPro" id="IPR045860">
    <property type="entry name" value="Snake_toxin-like_sf"/>
</dbReference>
<dbReference type="OrthoDB" id="5962859at2759"/>
<accession>A0A2G9RKS8</accession>
<evidence type="ECO:0000313" key="4">
    <source>
        <dbReference type="Proteomes" id="UP000228934"/>
    </source>
</evidence>
<feature type="chain" id="PRO_5013701611" description="UPAR/Ly6 domain-containing protein" evidence="1">
    <location>
        <begin position="23"/>
        <end position="118"/>
    </location>
</feature>
<protein>
    <recommendedName>
        <fullName evidence="2">UPAR/Ly6 domain-containing protein</fullName>
    </recommendedName>
</protein>
<reference evidence="4" key="1">
    <citation type="journal article" date="2017" name="Nat. Commun.">
        <title>The North American bullfrog draft genome provides insight into hormonal regulation of long noncoding RNA.</title>
        <authorList>
            <person name="Hammond S.A."/>
            <person name="Warren R.L."/>
            <person name="Vandervalk B.P."/>
            <person name="Kucuk E."/>
            <person name="Khan H."/>
            <person name="Gibb E.A."/>
            <person name="Pandoh P."/>
            <person name="Kirk H."/>
            <person name="Zhao Y."/>
            <person name="Jones M."/>
            <person name="Mungall A.J."/>
            <person name="Coope R."/>
            <person name="Pleasance S."/>
            <person name="Moore R.A."/>
            <person name="Holt R.A."/>
            <person name="Round J.M."/>
            <person name="Ohora S."/>
            <person name="Walle B.V."/>
            <person name="Veldhoen N."/>
            <person name="Helbing C.C."/>
            <person name="Birol I."/>
        </authorList>
    </citation>
    <scope>NUCLEOTIDE SEQUENCE [LARGE SCALE GENOMIC DNA]</scope>
</reference>
<sequence length="118" mass="12795">MQHKYFLLAVLAFLLNCQAGSALECYECGGDCKSITKVKCPFEGMRCMSVTVKAGNEEQKIKTCVPNAICNTDYSIPGYVSAKPTCCDTNLCNSAFKHVMSLGTAVLLALVSLYTSQF</sequence>
<dbReference type="Pfam" id="PF00021">
    <property type="entry name" value="UPAR_LY6"/>
    <property type="match status" value="1"/>
</dbReference>
<keyword evidence="4" id="KW-1185">Reference proteome</keyword>
<dbReference type="SUPFAM" id="SSF57302">
    <property type="entry name" value="Snake toxin-like"/>
    <property type="match status" value="1"/>
</dbReference>
<organism evidence="3 4">
    <name type="scientific">Aquarana catesbeiana</name>
    <name type="common">American bullfrog</name>
    <name type="synonym">Rana catesbeiana</name>
    <dbReference type="NCBI Taxonomy" id="8400"/>
    <lineage>
        <taxon>Eukaryota</taxon>
        <taxon>Metazoa</taxon>
        <taxon>Chordata</taxon>
        <taxon>Craniata</taxon>
        <taxon>Vertebrata</taxon>
        <taxon>Euteleostomi</taxon>
        <taxon>Amphibia</taxon>
        <taxon>Batrachia</taxon>
        <taxon>Anura</taxon>
        <taxon>Neobatrachia</taxon>
        <taxon>Ranoidea</taxon>
        <taxon>Ranidae</taxon>
        <taxon>Aquarana</taxon>
    </lineage>
</organism>
<dbReference type="Proteomes" id="UP000228934">
    <property type="component" value="Unassembled WGS sequence"/>
</dbReference>
<evidence type="ECO:0000313" key="3">
    <source>
        <dbReference type="EMBL" id="PIO28365.1"/>
    </source>
</evidence>
<feature type="domain" description="UPAR/Ly6" evidence="2">
    <location>
        <begin position="23"/>
        <end position="107"/>
    </location>
</feature>
<proteinExistence type="predicted"/>
<gene>
    <name evidence="3" type="ORF">AB205_0185740</name>
</gene>
<feature type="signal peptide" evidence="1">
    <location>
        <begin position="1"/>
        <end position="22"/>
    </location>
</feature>